<reference evidence="1" key="1">
    <citation type="submission" date="2018-02" db="EMBL/GenBank/DDBJ databases">
        <title>Rhizophora mucronata_Transcriptome.</title>
        <authorList>
            <person name="Meera S.P."/>
            <person name="Sreeshan A."/>
            <person name="Augustine A."/>
        </authorList>
    </citation>
    <scope>NUCLEOTIDE SEQUENCE</scope>
    <source>
        <tissue evidence="1">Leaf</tissue>
    </source>
</reference>
<accession>A0A2P2QE69</accession>
<protein>
    <submittedName>
        <fullName evidence="1">Uncharacterized protein</fullName>
    </submittedName>
</protein>
<name>A0A2P2QE69_RHIMU</name>
<proteinExistence type="predicted"/>
<organism evidence="1">
    <name type="scientific">Rhizophora mucronata</name>
    <name type="common">Asiatic mangrove</name>
    <dbReference type="NCBI Taxonomy" id="61149"/>
    <lineage>
        <taxon>Eukaryota</taxon>
        <taxon>Viridiplantae</taxon>
        <taxon>Streptophyta</taxon>
        <taxon>Embryophyta</taxon>
        <taxon>Tracheophyta</taxon>
        <taxon>Spermatophyta</taxon>
        <taxon>Magnoliopsida</taxon>
        <taxon>eudicotyledons</taxon>
        <taxon>Gunneridae</taxon>
        <taxon>Pentapetalae</taxon>
        <taxon>rosids</taxon>
        <taxon>fabids</taxon>
        <taxon>Malpighiales</taxon>
        <taxon>Rhizophoraceae</taxon>
        <taxon>Rhizophora</taxon>
    </lineage>
</organism>
<dbReference type="EMBL" id="GGEC01084846">
    <property type="protein sequence ID" value="MBX65330.1"/>
    <property type="molecule type" value="Transcribed_RNA"/>
</dbReference>
<dbReference type="AlphaFoldDB" id="A0A2P2QE69"/>
<evidence type="ECO:0000313" key="1">
    <source>
        <dbReference type="EMBL" id="MBX65330.1"/>
    </source>
</evidence>
<sequence length="52" mass="6052">MQKSNSSTKVVLNKEIQKASMSYLRAKNLFFQSTFKTLQILQPKEKNPYNLS</sequence>